<sequence>MERTIKEVFESMAKNLQDIQRLKGPNARVCITLEIDGEIVDFILHQGYKHQPTLLTAIIISIRIQNVEGIHPQGVIMMYNDGELSMGIYKDAKYGGETLEGVLRVAEEYMSEVEETPHTLH</sequence>
<reference evidence="1 2" key="1">
    <citation type="journal article" date="2002" name="Genetika">
        <title>Phenogenetic characterization of a group of giant Phi KZ-like bacteriophages of Pseudomonas aeruginosa].</title>
        <authorList>
            <person name="Burkal'tseva M.V."/>
            <person name="Krylov V.N."/>
            <person name="Pleteneva E.A."/>
            <person name="Shaburova O.V."/>
            <person name="Krylov S.V."/>
            <person name="Volckaert G."/>
            <person name="Sykilinda N.N."/>
            <person name="Kurochkina L.P."/>
            <person name="Mesyanzhinov V.V."/>
        </authorList>
    </citation>
    <scope>NUCLEOTIDE SEQUENCE [LARGE SCALE GENOMIC DNA]</scope>
</reference>
<organism evidence="1 2">
    <name type="scientific">Pseudomonas phage EL</name>
    <dbReference type="NCBI Taxonomy" id="273133"/>
    <lineage>
        <taxon>Viruses</taxon>
        <taxon>Duplodnaviria</taxon>
        <taxon>Heunggongvirae</taxon>
        <taxon>Uroviricota</taxon>
        <taxon>Caudoviricetes</taxon>
        <taxon>Chimalliviridae</taxon>
        <taxon>Elvirus</taxon>
        <taxon>Elvirus EL</taxon>
    </lineage>
</organism>
<reference evidence="1 2" key="3">
    <citation type="journal article" date="2004" name="Bioinformatics">
        <title>PHIRE, a deterministic approach to reveal regulatory elements in bacteriophage genomes.</title>
        <authorList>
            <person name="Lavigne R."/>
            <person name="Sun W.D."/>
            <person name="Volckaert G."/>
        </authorList>
    </citation>
    <scope>NUCLEOTIDE SEQUENCE [LARGE SCALE GENOMIC DNA]</scope>
</reference>
<protein>
    <submittedName>
        <fullName evidence="1">Uncharacterized protein</fullName>
    </submittedName>
</protein>
<proteinExistence type="predicted"/>
<dbReference type="GeneID" id="5176758"/>
<reference evidence="1 2" key="4">
    <citation type="journal article" date="2005" name="J. Mol. Biol.">
        <title>Genome comparison of Pseudomonas aeruginosa large phages.</title>
        <authorList>
            <person name="Hertveldt K."/>
            <person name="Lavigne R."/>
            <person name="Pleteneva E."/>
            <person name="Sernova N."/>
            <person name="Kurochkina L."/>
            <person name="Korchevskii R."/>
            <person name="Robben J."/>
            <person name="Mesyanzhinov V."/>
            <person name="Krylov V.N."/>
            <person name="Volckaert G."/>
        </authorList>
    </citation>
    <scope>NUCLEOTIDE SEQUENCE</scope>
</reference>
<evidence type="ECO:0000313" key="1">
    <source>
        <dbReference type="EMBL" id="CAG27185.1"/>
    </source>
</evidence>
<name>Q2Z0Z0_9CAUD</name>
<dbReference type="RefSeq" id="YP_418124.1">
    <property type="nucleotide sequence ID" value="NC_007623.1"/>
</dbReference>
<accession>Q2Z0Z0</accession>
<keyword evidence="2" id="KW-1185">Reference proteome</keyword>
<reference evidence="1 2" key="2">
    <citation type="journal article" date="2003" name="Res. Microbiol.">
        <title>Myoviridae bacteriophages of Pseudomonas aeruginosa: a long and complex evolutionary pathway.</title>
        <authorList>
            <person name="Krylov V.N."/>
            <person name="Pleteneva E.A."/>
            <person name="Bourkalsteva M.V."/>
            <person name="Shaburova O.V."/>
            <person name="Volckaert G."/>
            <person name="Sykilinda N.N."/>
            <person name="Kurochkina L.P."/>
            <person name="Mesyanzhinov V.V."/>
        </authorList>
    </citation>
    <scope>NUCLEOTIDE SEQUENCE [LARGE SCALE GENOMIC DNA]</scope>
</reference>
<dbReference type="Proteomes" id="UP000001239">
    <property type="component" value="Segment"/>
</dbReference>
<evidence type="ECO:0000313" key="2">
    <source>
        <dbReference type="Proteomes" id="UP000001239"/>
    </source>
</evidence>
<dbReference type="KEGG" id="vg:5176758"/>
<dbReference type="EMBL" id="AJ697969">
    <property type="protein sequence ID" value="CAG27185.1"/>
    <property type="molecule type" value="Genomic_DNA"/>
</dbReference>